<evidence type="ECO:0000313" key="3">
    <source>
        <dbReference type="Proteomes" id="UP001607303"/>
    </source>
</evidence>
<evidence type="ECO:0000256" key="1">
    <source>
        <dbReference type="SAM" id="Phobius"/>
    </source>
</evidence>
<organism evidence="2 3">
    <name type="scientific">Vespula maculifrons</name>
    <name type="common">Eastern yellow jacket</name>
    <name type="synonym">Wasp</name>
    <dbReference type="NCBI Taxonomy" id="7453"/>
    <lineage>
        <taxon>Eukaryota</taxon>
        <taxon>Metazoa</taxon>
        <taxon>Ecdysozoa</taxon>
        <taxon>Arthropoda</taxon>
        <taxon>Hexapoda</taxon>
        <taxon>Insecta</taxon>
        <taxon>Pterygota</taxon>
        <taxon>Neoptera</taxon>
        <taxon>Endopterygota</taxon>
        <taxon>Hymenoptera</taxon>
        <taxon>Apocrita</taxon>
        <taxon>Aculeata</taxon>
        <taxon>Vespoidea</taxon>
        <taxon>Vespidae</taxon>
        <taxon>Vespinae</taxon>
        <taxon>Vespula</taxon>
    </lineage>
</organism>
<reference evidence="2 3" key="1">
    <citation type="journal article" date="2024" name="Ann. Entomol. Soc. Am.">
        <title>Genomic analyses of the southern and eastern yellowjacket wasps (Hymenoptera: Vespidae) reveal evolutionary signatures of social life.</title>
        <authorList>
            <person name="Catto M.A."/>
            <person name="Caine P.B."/>
            <person name="Orr S.E."/>
            <person name="Hunt B.G."/>
            <person name="Goodisman M.A.D."/>
        </authorList>
    </citation>
    <scope>NUCLEOTIDE SEQUENCE [LARGE SCALE GENOMIC DNA]</scope>
    <source>
        <strain evidence="2">232</strain>
        <tissue evidence="2">Head and thorax</tissue>
    </source>
</reference>
<feature type="transmembrane region" description="Helical" evidence="1">
    <location>
        <begin position="6"/>
        <end position="26"/>
    </location>
</feature>
<dbReference type="EMBL" id="JAYRBN010000050">
    <property type="protein sequence ID" value="KAL2744765.1"/>
    <property type="molecule type" value="Genomic_DNA"/>
</dbReference>
<comment type="caution">
    <text evidence="2">The sequence shown here is derived from an EMBL/GenBank/DDBJ whole genome shotgun (WGS) entry which is preliminary data.</text>
</comment>
<evidence type="ECO:0000313" key="2">
    <source>
        <dbReference type="EMBL" id="KAL2744765.1"/>
    </source>
</evidence>
<keyword evidence="1" id="KW-0472">Membrane</keyword>
<dbReference type="Proteomes" id="UP001607303">
    <property type="component" value="Unassembled WGS sequence"/>
</dbReference>
<keyword evidence="1" id="KW-0812">Transmembrane</keyword>
<gene>
    <name evidence="2" type="ORF">V1477_007307</name>
</gene>
<accession>A0ABD2CI62</accession>
<protein>
    <submittedName>
        <fullName evidence="2">Uncharacterized protein</fullName>
    </submittedName>
</protein>
<keyword evidence="3" id="KW-1185">Reference proteome</keyword>
<dbReference type="AlphaFoldDB" id="A0ABD2CI62"/>
<sequence>MHFEFVCIYKYVFILVSSFPCIAIICKSMSQLNRLNTNAPAVYRLQVDKYSLMTFIDLCQITISIDAFQLTRTCTLYPAFKKHFVGKYIHVNNPLIVQPSHERVIAKLQFKCELQTCELDLAKHMKFCIWILKILKIKFTQNEIGKAKHLKYLFYLRCLTMRLQVQNAIIAIKFGLQQFNWFKAKVRIKKISRETQI</sequence>
<keyword evidence="1" id="KW-1133">Transmembrane helix</keyword>
<proteinExistence type="predicted"/>
<name>A0ABD2CI62_VESMC</name>